<reference evidence="5 6" key="1">
    <citation type="submission" date="2018-10" db="EMBL/GenBank/DDBJ databases">
        <title>Notoacmeibacter sp. M2BS9Y-3-1, whole genome shotgun sequence.</title>
        <authorList>
            <person name="Tuo L."/>
        </authorList>
    </citation>
    <scope>NUCLEOTIDE SEQUENCE [LARGE SCALE GENOMIC DNA]</scope>
    <source>
        <strain evidence="5 6">M2BS9Y-3-1</strain>
    </source>
</reference>
<comment type="similarity">
    <text evidence="2">Belongs to the thioredoxin family. DsbA subfamily.</text>
</comment>
<evidence type="ECO:0000256" key="2">
    <source>
        <dbReference type="ARBA" id="ARBA00005791"/>
    </source>
</evidence>
<dbReference type="PROSITE" id="PS51352">
    <property type="entry name" value="THIOREDOXIN_2"/>
    <property type="match status" value="1"/>
</dbReference>
<dbReference type="Proteomes" id="UP000281094">
    <property type="component" value="Unassembled WGS sequence"/>
</dbReference>
<feature type="compositionally biased region" description="Acidic residues" evidence="3">
    <location>
        <begin position="54"/>
        <end position="66"/>
    </location>
</feature>
<feature type="domain" description="Thioredoxin" evidence="4">
    <location>
        <begin position="93"/>
        <end position="283"/>
    </location>
</feature>
<evidence type="ECO:0000313" key="5">
    <source>
        <dbReference type="EMBL" id="RLQ89379.1"/>
    </source>
</evidence>
<dbReference type="Pfam" id="PF13462">
    <property type="entry name" value="Thioredoxin_4"/>
    <property type="match status" value="1"/>
</dbReference>
<dbReference type="SUPFAM" id="SSF52833">
    <property type="entry name" value="Thioredoxin-like"/>
    <property type="match status" value="1"/>
</dbReference>
<evidence type="ECO:0000256" key="1">
    <source>
        <dbReference type="ARBA" id="ARBA00003565"/>
    </source>
</evidence>
<comment type="function">
    <text evidence="1">May be required for disulfide bond formation in some proteins.</text>
</comment>
<dbReference type="PANTHER" id="PTHR13887">
    <property type="entry name" value="GLUTATHIONE S-TRANSFERASE KAPPA"/>
    <property type="match status" value="1"/>
</dbReference>
<gene>
    <name evidence="5" type="ORF">D8780_03870</name>
</gene>
<organism evidence="5 6">
    <name type="scientific">Notoacmeibacter ruber</name>
    <dbReference type="NCBI Taxonomy" id="2670375"/>
    <lineage>
        <taxon>Bacteria</taxon>
        <taxon>Pseudomonadati</taxon>
        <taxon>Pseudomonadota</taxon>
        <taxon>Alphaproteobacteria</taxon>
        <taxon>Hyphomicrobiales</taxon>
        <taxon>Notoacmeibacteraceae</taxon>
        <taxon>Notoacmeibacter</taxon>
    </lineage>
</organism>
<proteinExistence type="inferred from homology"/>
<dbReference type="InterPro" id="IPR013766">
    <property type="entry name" value="Thioredoxin_domain"/>
</dbReference>
<sequence length="284" mass="30305">MTADAASPDEQVTASTDASSTAAPDETSDAPEELAQADTATEDETTGFSAEAGDGAEPEADAEEADTSQTLPTEAAEDAGAKDAADPAAIERAEAPQPAGTVDMDTLLQNGSLPEKVLGSEDAPVTIVEYASMTCGHCRAFHEETFPELNKAFIQTGKVRFILREFPLDPRATAAFMLARCSEDKYFPVVDVLFNRQNVWARAEPQDAAKTLFDTVKIAGFTEESFDACLQDQTLLDNVNAVRERASDEFGVDSTPTFFIDGNRYPGAMSIGQLATLIDQAEAE</sequence>
<dbReference type="AlphaFoldDB" id="A0A3L7JGU7"/>
<keyword evidence="6" id="KW-1185">Reference proteome</keyword>
<dbReference type="EMBL" id="RCWN01000001">
    <property type="protein sequence ID" value="RLQ89379.1"/>
    <property type="molecule type" value="Genomic_DNA"/>
</dbReference>
<accession>A0A3L7JGU7</accession>
<name>A0A3L7JGU7_9HYPH</name>
<feature type="region of interest" description="Disordered" evidence="3">
    <location>
        <begin position="1"/>
        <end position="87"/>
    </location>
</feature>
<evidence type="ECO:0000259" key="4">
    <source>
        <dbReference type="PROSITE" id="PS51352"/>
    </source>
</evidence>
<evidence type="ECO:0000313" key="6">
    <source>
        <dbReference type="Proteomes" id="UP000281094"/>
    </source>
</evidence>
<dbReference type="InterPro" id="IPR036249">
    <property type="entry name" value="Thioredoxin-like_sf"/>
</dbReference>
<dbReference type="Gene3D" id="3.40.30.10">
    <property type="entry name" value="Glutaredoxin"/>
    <property type="match status" value="1"/>
</dbReference>
<dbReference type="PANTHER" id="PTHR13887:SF56">
    <property type="entry name" value="THIOREDOXIN-LIKE REDUCTASE RV2466C"/>
    <property type="match status" value="1"/>
</dbReference>
<comment type="caution">
    <text evidence="5">The sequence shown here is derived from an EMBL/GenBank/DDBJ whole genome shotgun (WGS) entry which is preliminary data.</text>
</comment>
<dbReference type="InterPro" id="IPR012336">
    <property type="entry name" value="Thioredoxin-like_fold"/>
</dbReference>
<feature type="compositionally biased region" description="Low complexity" evidence="3">
    <location>
        <begin position="13"/>
        <end position="25"/>
    </location>
</feature>
<evidence type="ECO:0000256" key="3">
    <source>
        <dbReference type="SAM" id="MobiDB-lite"/>
    </source>
</evidence>
<protein>
    <submittedName>
        <fullName evidence="5">DsbA family protein</fullName>
    </submittedName>
</protein>